<evidence type="ECO:0000313" key="10">
    <source>
        <dbReference type="Proteomes" id="UP000011885"/>
    </source>
</evidence>
<gene>
    <name evidence="9" type="ORF">RSSM_05847</name>
</gene>
<organism evidence="9 10">
    <name type="scientific">Rhodopirellula sallentina SM41</name>
    <dbReference type="NCBI Taxonomy" id="1263870"/>
    <lineage>
        <taxon>Bacteria</taxon>
        <taxon>Pseudomonadati</taxon>
        <taxon>Planctomycetota</taxon>
        <taxon>Planctomycetia</taxon>
        <taxon>Pirellulales</taxon>
        <taxon>Pirellulaceae</taxon>
        <taxon>Rhodopirellula</taxon>
    </lineage>
</organism>
<evidence type="ECO:0000313" key="9">
    <source>
        <dbReference type="EMBL" id="EMI52756.1"/>
    </source>
</evidence>
<dbReference type="GO" id="GO:0005886">
    <property type="term" value="C:plasma membrane"/>
    <property type="evidence" value="ECO:0007669"/>
    <property type="project" value="TreeGrafter"/>
</dbReference>
<keyword evidence="2" id="KW-0813">Transport</keyword>
<dbReference type="InterPro" id="IPR051679">
    <property type="entry name" value="DASS-Related_Transporters"/>
</dbReference>
<feature type="transmembrane region" description="Helical" evidence="7">
    <location>
        <begin position="183"/>
        <end position="207"/>
    </location>
</feature>
<dbReference type="InterPro" id="IPR004680">
    <property type="entry name" value="Cit_transptr-like_dom"/>
</dbReference>
<dbReference type="InterPro" id="IPR006037">
    <property type="entry name" value="RCK_C"/>
</dbReference>
<dbReference type="InterPro" id="IPR036721">
    <property type="entry name" value="RCK_C_sf"/>
</dbReference>
<evidence type="ECO:0000256" key="7">
    <source>
        <dbReference type="SAM" id="Phobius"/>
    </source>
</evidence>
<evidence type="ECO:0000256" key="2">
    <source>
        <dbReference type="ARBA" id="ARBA00022448"/>
    </source>
</evidence>
<dbReference type="GO" id="GO:0006813">
    <property type="term" value="P:potassium ion transport"/>
    <property type="evidence" value="ECO:0007669"/>
    <property type="project" value="InterPro"/>
</dbReference>
<feature type="transmembrane region" description="Helical" evidence="7">
    <location>
        <begin position="71"/>
        <end position="96"/>
    </location>
</feature>
<dbReference type="EMBL" id="ANOH01000407">
    <property type="protein sequence ID" value="EMI52756.1"/>
    <property type="molecule type" value="Genomic_DNA"/>
</dbReference>
<dbReference type="PANTHER" id="PTHR43652">
    <property type="entry name" value="BASIC AMINO ACID ANTIPORTER YFCC-RELATED"/>
    <property type="match status" value="1"/>
</dbReference>
<dbReference type="AlphaFoldDB" id="M5U4I3"/>
<feature type="domain" description="RCK C-terminal" evidence="8">
    <location>
        <begin position="217"/>
        <end position="302"/>
    </location>
</feature>
<dbReference type="PROSITE" id="PS51202">
    <property type="entry name" value="RCK_C"/>
    <property type="match status" value="2"/>
</dbReference>
<dbReference type="GO" id="GO:0008324">
    <property type="term" value="F:monoatomic cation transmembrane transporter activity"/>
    <property type="evidence" value="ECO:0007669"/>
    <property type="project" value="InterPro"/>
</dbReference>
<feature type="transmembrane region" description="Helical" evidence="7">
    <location>
        <begin position="540"/>
        <end position="559"/>
    </location>
</feature>
<evidence type="ECO:0000256" key="4">
    <source>
        <dbReference type="ARBA" id="ARBA00022737"/>
    </source>
</evidence>
<dbReference type="PATRIC" id="fig|1263870.3.peg.6197"/>
<accession>M5U4I3</accession>
<feature type="transmembrane region" description="Helical" evidence="7">
    <location>
        <begin position="108"/>
        <end position="132"/>
    </location>
</feature>
<dbReference type="SUPFAM" id="SSF116726">
    <property type="entry name" value="TrkA C-terminal domain-like"/>
    <property type="match status" value="2"/>
</dbReference>
<feature type="transmembrane region" description="Helical" evidence="7">
    <location>
        <begin position="497"/>
        <end position="528"/>
    </location>
</feature>
<dbReference type="FunFam" id="3.30.70.1450:FF:000009">
    <property type="entry name" value="SLC13 family permease"/>
    <property type="match status" value="1"/>
</dbReference>
<sequence>MMIPADWQMWLTLAVAGGLLLSLAMRLAATDLLALAALTVLVLAQNLTGTDKLPTPTEAAAGFGNKGLVTIGLLFAIVSGLELTGGTELATGWLLGGVKGLRSALVRILLPVAALSGFLNNTPVVAALLPVVHDVSKRIGASPSRLLLPMSYTAILGGMCTLMGTSTNLIVRDLYTEKFTGESALGFFTPAIVGIPATILGLVYMVFASRWLLPERKPAVSVSDDPQKYTVEMQVDSTGPLVGRTIQQAGLRALPGLYVAEIQRADGRIEPAKPQQRLYGGDVLILVGALESVVDLRKIRGLTTPDGQSRKLEVPAWQRTLIEAVVSPRCSLIGKTIREGKFRSNYNAAVVAVARGGQRLMGKLGDVRIEPGDVLLLEASPSFLHRQRGSSDFYLVSRVEHGEVRRHEKATLSLMITAAMVLVAALGVMEILTAAMLAAVAMIVFRCCTTGEARRSVDWSVLIIVGAAIGIGEAMWKSGAAEAIATGLLQLGGNSEIRILAAVYLATVICTELVTNSAAAVIMFHIAWSAAATMQMDPTPLIVCVMIAASASFLTPFGYQTNTMVYSVGGYQLKDYLLFGLPLSLLVFSISMLMLTWWYGLAWAA</sequence>
<name>M5U4I3_9BACT</name>
<dbReference type="OrthoDB" id="9765532at2"/>
<dbReference type="Proteomes" id="UP000011885">
    <property type="component" value="Unassembled WGS sequence"/>
</dbReference>
<evidence type="ECO:0000256" key="6">
    <source>
        <dbReference type="ARBA" id="ARBA00023136"/>
    </source>
</evidence>
<dbReference type="Pfam" id="PF03600">
    <property type="entry name" value="CitMHS"/>
    <property type="match status" value="1"/>
</dbReference>
<dbReference type="RefSeq" id="WP_008687047.1">
    <property type="nucleotide sequence ID" value="NZ_ANOH01000407.1"/>
</dbReference>
<keyword evidence="5 7" id="KW-1133">Transmembrane helix</keyword>
<keyword evidence="3 7" id="KW-0812">Transmembrane</keyword>
<dbReference type="PANTHER" id="PTHR43652:SF2">
    <property type="entry name" value="BASIC AMINO ACID ANTIPORTER YFCC-RELATED"/>
    <property type="match status" value="1"/>
</dbReference>
<protein>
    <submittedName>
        <fullName evidence="9">Sodium/sulfate symporter</fullName>
    </submittedName>
</protein>
<proteinExistence type="predicted"/>
<keyword evidence="4" id="KW-0677">Repeat</keyword>
<dbReference type="Pfam" id="PF02080">
    <property type="entry name" value="TrkA_C"/>
    <property type="match status" value="2"/>
</dbReference>
<comment type="subcellular location">
    <subcellularLocation>
        <location evidence="1">Membrane</location>
        <topology evidence="1">Multi-pass membrane protein</topology>
    </subcellularLocation>
</comment>
<keyword evidence="10" id="KW-1185">Reference proteome</keyword>
<comment type="caution">
    <text evidence="9">The sequence shown here is derived from an EMBL/GenBank/DDBJ whole genome shotgun (WGS) entry which is preliminary data.</text>
</comment>
<feature type="transmembrane region" description="Helical" evidence="7">
    <location>
        <begin position="412"/>
        <end position="445"/>
    </location>
</feature>
<feature type="transmembrane region" description="Helical" evidence="7">
    <location>
        <begin position="457"/>
        <end position="477"/>
    </location>
</feature>
<evidence type="ECO:0000259" key="8">
    <source>
        <dbReference type="PROSITE" id="PS51202"/>
    </source>
</evidence>
<evidence type="ECO:0000256" key="1">
    <source>
        <dbReference type="ARBA" id="ARBA00004141"/>
    </source>
</evidence>
<keyword evidence="6 7" id="KW-0472">Membrane</keyword>
<feature type="transmembrane region" description="Helical" evidence="7">
    <location>
        <begin position="579"/>
        <end position="601"/>
    </location>
</feature>
<dbReference type="Gene3D" id="3.30.70.1450">
    <property type="entry name" value="Regulator of K+ conductance, C-terminal domain"/>
    <property type="match status" value="2"/>
</dbReference>
<feature type="transmembrane region" description="Helical" evidence="7">
    <location>
        <begin position="152"/>
        <end position="171"/>
    </location>
</feature>
<evidence type="ECO:0000256" key="3">
    <source>
        <dbReference type="ARBA" id="ARBA00022692"/>
    </source>
</evidence>
<feature type="domain" description="RCK C-terminal" evidence="8">
    <location>
        <begin position="309"/>
        <end position="393"/>
    </location>
</feature>
<reference evidence="9 10" key="1">
    <citation type="journal article" date="2013" name="Mar. Genomics">
        <title>Expression of sulfatases in Rhodopirellula baltica and the diversity of sulfatases in the genus Rhodopirellula.</title>
        <authorList>
            <person name="Wegner C.E."/>
            <person name="Richter-Heitmann T."/>
            <person name="Klindworth A."/>
            <person name="Klockow C."/>
            <person name="Richter M."/>
            <person name="Achstetter T."/>
            <person name="Glockner F.O."/>
            <person name="Harder J."/>
        </authorList>
    </citation>
    <scope>NUCLEOTIDE SEQUENCE [LARGE SCALE GENOMIC DNA]</scope>
    <source>
        <strain evidence="9 10">SM41</strain>
    </source>
</reference>
<evidence type="ECO:0000256" key="5">
    <source>
        <dbReference type="ARBA" id="ARBA00022989"/>
    </source>
</evidence>